<name>A0A0C3KVH0_PISTI</name>
<feature type="domain" description="Enoyl-CoA hydratase/isomerase" evidence="7">
    <location>
        <begin position="41"/>
        <end position="381"/>
    </location>
</feature>
<dbReference type="STRING" id="870435.A0A0C3KVH0"/>
<dbReference type="PANTHER" id="PTHR43176">
    <property type="entry name" value="3-HYDROXYISOBUTYRYL-COA HYDROLASE-RELATED"/>
    <property type="match status" value="1"/>
</dbReference>
<dbReference type="GO" id="GO:0003860">
    <property type="term" value="F:3-hydroxyisobutyryl-CoA hydrolase activity"/>
    <property type="evidence" value="ECO:0007669"/>
    <property type="project" value="UniProtKB-EC"/>
</dbReference>
<dbReference type="Gene3D" id="3.90.226.10">
    <property type="entry name" value="2-enoyl-CoA Hydratase, Chain A, domain 1"/>
    <property type="match status" value="1"/>
</dbReference>
<dbReference type="HOGENOM" id="CLU_009834_22_0_1"/>
<sequence length="477" mass="52414">MSNHRATTAITRTRAIVSHMSTSATSSLDQPVLFQSNGHTRTFVLNRAKKLNTLNTAMVDALRHQVDLWSKSDLCQIIIGTGSGRAFCAGGDVTSVLRDALDAGTRPKALGFFRKEFELVYILSQLPKPYVAVLDGITMGGGVGLSINAPFRVATEKTVFAMPETKIGFFPDVGASYFLPRLEGEVGTYLALTSETLVGREVFEHGLATHYITSRSVPSLLAHLAALENPSFSQINRTIEELHIERQPNEAHSKLTGNVREALDAAFCHDTVEEIIQSLEASTETPDTRVRLWAKQTLETLHMRSPTSLKVTLSAQRRGREMSLLEALQMEIGIAAAYCSDASQDFRTGITAALIDKIQGRPAWSPDNVSDVSSETVHRFFSEQSPYRSLAHKLSVDNLPGRNFDFMTYSLPSESELLDSIQPACKKGPVTIPDLLYSLDSICKRKFGIAEKILDIVHRKCHVTTSNGTATATWKGE</sequence>
<proteinExistence type="predicted"/>
<evidence type="ECO:0000256" key="4">
    <source>
        <dbReference type="ARBA" id="ARBA00022801"/>
    </source>
</evidence>
<dbReference type="Proteomes" id="UP000054217">
    <property type="component" value="Unassembled WGS sequence"/>
</dbReference>
<protein>
    <recommendedName>
        <fullName evidence="3">3-hydroxyisobutyryl-CoA hydrolase</fullName>
        <ecNumber evidence="3">3.1.2.4</ecNumber>
    </recommendedName>
    <alternativeName>
        <fullName evidence="6">3-hydroxyisobutyryl-coenzyme A hydrolase</fullName>
    </alternativeName>
</protein>
<dbReference type="NCBIfam" id="NF004127">
    <property type="entry name" value="PRK05617.1"/>
    <property type="match status" value="1"/>
</dbReference>
<dbReference type="PROSITE" id="PS00166">
    <property type="entry name" value="ENOYL_COA_HYDRATASE"/>
    <property type="match status" value="1"/>
</dbReference>
<organism evidence="8 9">
    <name type="scientific">Pisolithus tinctorius Marx 270</name>
    <dbReference type="NCBI Taxonomy" id="870435"/>
    <lineage>
        <taxon>Eukaryota</taxon>
        <taxon>Fungi</taxon>
        <taxon>Dikarya</taxon>
        <taxon>Basidiomycota</taxon>
        <taxon>Agaricomycotina</taxon>
        <taxon>Agaricomycetes</taxon>
        <taxon>Agaricomycetidae</taxon>
        <taxon>Boletales</taxon>
        <taxon>Sclerodermatineae</taxon>
        <taxon>Pisolithaceae</taxon>
        <taxon>Pisolithus</taxon>
    </lineage>
</organism>
<dbReference type="CDD" id="cd06558">
    <property type="entry name" value="crotonase-like"/>
    <property type="match status" value="1"/>
</dbReference>
<dbReference type="Pfam" id="PF16113">
    <property type="entry name" value="ECH_2"/>
    <property type="match status" value="1"/>
</dbReference>
<reference evidence="9" key="2">
    <citation type="submission" date="2015-01" db="EMBL/GenBank/DDBJ databases">
        <title>Evolutionary Origins and Diversification of the Mycorrhizal Mutualists.</title>
        <authorList>
            <consortium name="DOE Joint Genome Institute"/>
            <consortium name="Mycorrhizal Genomics Consortium"/>
            <person name="Kohler A."/>
            <person name="Kuo A."/>
            <person name="Nagy L.G."/>
            <person name="Floudas D."/>
            <person name="Copeland A."/>
            <person name="Barry K.W."/>
            <person name="Cichocki N."/>
            <person name="Veneault-Fourrey C."/>
            <person name="LaButti K."/>
            <person name="Lindquist E.A."/>
            <person name="Lipzen A."/>
            <person name="Lundell T."/>
            <person name="Morin E."/>
            <person name="Murat C."/>
            <person name="Riley R."/>
            <person name="Ohm R."/>
            <person name="Sun H."/>
            <person name="Tunlid A."/>
            <person name="Henrissat B."/>
            <person name="Grigoriev I.V."/>
            <person name="Hibbett D.S."/>
            <person name="Martin F."/>
        </authorList>
    </citation>
    <scope>NUCLEOTIDE SEQUENCE [LARGE SCALE GENOMIC DNA]</scope>
    <source>
        <strain evidence="9">Marx 270</strain>
    </source>
</reference>
<evidence type="ECO:0000256" key="1">
    <source>
        <dbReference type="ARBA" id="ARBA00001709"/>
    </source>
</evidence>
<dbReference type="AlphaFoldDB" id="A0A0C3KVH0"/>
<evidence type="ECO:0000313" key="8">
    <source>
        <dbReference type="EMBL" id="KIO13547.1"/>
    </source>
</evidence>
<dbReference type="InterPro" id="IPR045004">
    <property type="entry name" value="ECH_dom"/>
</dbReference>
<dbReference type="InParanoid" id="A0A0C3KVH0"/>
<evidence type="ECO:0000256" key="3">
    <source>
        <dbReference type="ARBA" id="ARBA00011915"/>
    </source>
</evidence>
<keyword evidence="9" id="KW-1185">Reference proteome</keyword>
<dbReference type="EMBL" id="KN831946">
    <property type="protein sequence ID" value="KIO13547.1"/>
    <property type="molecule type" value="Genomic_DNA"/>
</dbReference>
<dbReference type="InterPro" id="IPR018376">
    <property type="entry name" value="Enoyl-CoA_hyd/isom_CS"/>
</dbReference>
<dbReference type="FunFam" id="3.90.226.10:FF:000026">
    <property type="entry name" value="3-hydroxyisobutyryl-CoA hydrolase, mitochondrial"/>
    <property type="match status" value="1"/>
</dbReference>
<evidence type="ECO:0000256" key="2">
    <source>
        <dbReference type="ARBA" id="ARBA00004173"/>
    </source>
</evidence>
<dbReference type="GO" id="GO:0006574">
    <property type="term" value="P:L-valine catabolic process"/>
    <property type="evidence" value="ECO:0007669"/>
    <property type="project" value="TreeGrafter"/>
</dbReference>
<evidence type="ECO:0000313" key="9">
    <source>
        <dbReference type="Proteomes" id="UP000054217"/>
    </source>
</evidence>
<dbReference type="OrthoDB" id="1737613at2759"/>
<dbReference type="PANTHER" id="PTHR43176:SF3">
    <property type="entry name" value="3-HYDROXYISOBUTYRYL-COA HYDROLASE, MITOCHONDRIAL"/>
    <property type="match status" value="1"/>
</dbReference>
<evidence type="ECO:0000256" key="6">
    <source>
        <dbReference type="ARBA" id="ARBA00031181"/>
    </source>
</evidence>
<dbReference type="FunCoup" id="A0A0C3KVH0">
    <property type="interactions" value="370"/>
</dbReference>
<comment type="catalytic activity">
    <reaction evidence="1">
        <text>3-hydroxy-2-methylpropanoyl-CoA + H2O = 3-hydroxy-2-methylpropanoate + CoA + H(+)</text>
        <dbReference type="Rhea" id="RHEA:20888"/>
        <dbReference type="ChEBI" id="CHEBI:11805"/>
        <dbReference type="ChEBI" id="CHEBI:15377"/>
        <dbReference type="ChEBI" id="CHEBI:15378"/>
        <dbReference type="ChEBI" id="CHEBI:57287"/>
        <dbReference type="ChEBI" id="CHEBI:57340"/>
        <dbReference type="EC" id="3.1.2.4"/>
    </reaction>
</comment>
<dbReference type="GO" id="GO:0005739">
    <property type="term" value="C:mitochondrion"/>
    <property type="evidence" value="ECO:0007669"/>
    <property type="project" value="UniProtKB-SubCell"/>
</dbReference>
<dbReference type="SUPFAM" id="SSF52096">
    <property type="entry name" value="ClpP/crotonase"/>
    <property type="match status" value="1"/>
</dbReference>
<dbReference type="EC" id="3.1.2.4" evidence="3"/>
<reference evidence="8 9" key="1">
    <citation type="submission" date="2014-04" db="EMBL/GenBank/DDBJ databases">
        <authorList>
            <consortium name="DOE Joint Genome Institute"/>
            <person name="Kuo A."/>
            <person name="Kohler A."/>
            <person name="Costa M.D."/>
            <person name="Nagy L.G."/>
            <person name="Floudas D."/>
            <person name="Copeland A."/>
            <person name="Barry K.W."/>
            <person name="Cichocki N."/>
            <person name="Veneault-Fourrey C."/>
            <person name="LaButti K."/>
            <person name="Lindquist E.A."/>
            <person name="Lipzen A."/>
            <person name="Lundell T."/>
            <person name="Morin E."/>
            <person name="Murat C."/>
            <person name="Sun H."/>
            <person name="Tunlid A."/>
            <person name="Henrissat B."/>
            <person name="Grigoriev I.V."/>
            <person name="Hibbett D.S."/>
            <person name="Martin F."/>
            <person name="Nordberg H.P."/>
            <person name="Cantor M.N."/>
            <person name="Hua S.X."/>
        </authorList>
    </citation>
    <scope>NUCLEOTIDE SEQUENCE [LARGE SCALE GENOMIC DNA]</scope>
    <source>
        <strain evidence="8 9">Marx 270</strain>
    </source>
</reference>
<accession>A0A0C3KVH0</accession>
<evidence type="ECO:0000259" key="7">
    <source>
        <dbReference type="Pfam" id="PF16113"/>
    </source>
</evidence>
<keyword evidence="5" id="KW-0496">Mitochondrion</keyword>
<keyword evidence="4" id="KW-0378">Hydrolase</keyword>
<dbReference type="InterPro" id="IPR029045">
    <property type="entry name" value="ClpP/crotonase-like_dom_sf"/>
</dbReference>
<dbReference type="InterPro" id="IPR032259">
    <property type="entry name" value="HIBYL-CoA-H"/>
</dbReference>
<evidence type="ECO:0000256" key="5">
    <source>
        <dbReference type="ARBA" id="ARBA00023128"/>
    </source>
</evidence>
<gene>
    <name evidence="8" type="ORF">M404DRAFT_12472</name>
</gene>
<comment type="subcellular location">
    <subcellularLocation>
        <location evidence="2">Mitochondrion</location>
    </subcellularLocation>
</comment>